<dbReference type="InterPro" id="IPR029044">
    <property type="entry name" value="Nucleotide-diphossugar_trans"/>
</dbReference>
<reference evidence="7 8" key="3">
    <citation type="submission" date="2025-05" db="UniProtKB">
        <authorList>
            <consortium name="RefSeq"/>
        </authorList>
    </citation>
    <scope>IDENTIFICATION</scope>
    <source>
        <tissue evidence="7 8">Leaf</tissue>
    </source>
</reference>
<evidence type="ECO:0000256" key="3">
    <source>
        <dbReference type="ARBA" id="ARBA00022679"/>
    </source>
</evidence>
<comment type="catalytic activity">
    <reaction evidence="5">
        <text>alpha-D-glucose 1-phosphate + UTP + H(+) = UDP-alpha-D-glucose + diphosphate</text>
        <dbReference type="Rhea" id="RHEA:19889"/>
        <dbReference type="ChEBI" id="CHEBI:15378"/>
        <dbReference type="ChEBI" id="CHEBI:33019"/>
        <dbReference type="ChEBI" id="CHEBI:46398"/>
        <dbReference type="ChEBI" id="CHEBI:58601"/>
        <dbReference type="ChEBI" id="CHEBI:58885"/>
        <dbReference type="EC" id="2.7.7.9"/>
    </reaction>
</comment>
<dbReference type="InterPro" id="IPR002618">
    <property type="entry name" value="UDPGP_fam"/>
</dbReference>
<name>A0ABM0Y5Z0_CAMSA</name>
<evidence type="ECO:0000313" key="8">
    <source>
        <dbReference type="RefSeq" id="XP_010501506.1"/>
    </source>
</evidence>
<dbReference type="PANTHER" id="PTHR43511">
    <property type="match status" value="1"/>
</dbReference>
<evidence type="ECO:0000256" key="5">
    <source>
        <dbReference type="ARBA" id="ARBA00048128"/>
    </source>
</evidence>
<evidence type="ECO:0000256" key="2">
    <source>
        <dbReference type="ARBA" id="ARBA00012415"/>
    </source>
</evidence>
<keyword evidence="4" id="KW-0548">Nucleotidyltransferase</keyword>
<keyword evidence="6" id="KW-1185">Reference proteome</keyword>
<proteinExistence type="inferred from homology"/>
<dbReference type="GeneID" id="104778766"/>
<comment type="similarity">
    <text evidence="1">Belongs to the UDPGP type 1 family.</text>
</comment>
<dbReference type="Gene3D" id="3.90.550.10">
    <property type="entry name" value="Spore Coat Polysaccharide Biosynthesis Protein SpsA, Chain A"/>
    <property type="match status" value="1"/>
</dbReference>
<dbReference type="EC" id="2.7.7.9" evidence="2"/>
<keyword evidence="3" id="KW-0808">Transferase</keyword>
<dbReference type="RefSeq" id="XP_010501506.1">
    <property type="nucleotide sequence ID" value="XM_010503204.1"/>
</dbReference>
<dbReference type="RefSeq" id="XP_010496050.1">
    <property type="nucleotide sequence ID" value="XM_010497748.1"/>
</dbReference>
<evidence type="ECO:0000256" key="4">
    <source>
        <dbReference type="ARBA" id="ARBA00022695"/>
    </source>
</evidence>
<evidence type="ECO:0000256" key="1">
    <source>
        <dbReference type="ARBA" id="ARBA00010401"/>
    </source>
</evidence>
<organism evidence="6 7">
    <name type="scientific">Camelina sativa</name>
    <name type="common">False flax</name>
    <name type="synonym">Myagrum sativum</name>
    <dbReference type="NCBI Taxonomy" id="90675"/>
    <lineage>
        <taxon>Eukaryota</taxon>
        <taxon>Viridiplantae</taxon>
        <taxon>Streptophyta</taxon>
        <taxon>Embryophyta</taxon>
        <taxon>Tracheophyta</taxon>
        <taxon>Spermatophyta</taxon>
        <taxon>Magnoliopsida</taxon>
        <taxon>eudicotyledons</taxon>
        <taxon>Gunneridae</taxon>
        <taxon>Pentapetalae</taxon>
        <taxon>rosids</taxon>
        <taxon>malvids</taxon>
        <taxon>Brassicales</taxon>
        <taxon>Brassicaceae</taxon>
        <taxon>Camelineae</taxon>
        <taxon>Camelina</taxon>
    </lineage>
</organism>
<sequence>MKLSGEAQHGEGSKIQIPKTVPLSELPIVFGDSKIKHLLEQFSMIKMNESWGTTGCATVFVEVQEGVTVLDKITNEIDNLNTDYDSSVPVIFMSSLTADPHTKKILEDDSSNVDFHSVCQIKYPSILADEFVPFHSKDGWYSPGDAFTPLTYP</sequence>
<dbReference type="InterPro" id="IPR016267">
    <property type="entry name" value="UDPGP_trans"/>
</dbReference>
<evidence type="ECO:0000313" key="6">
    <source>
        <dbReference type="Proteomes" id="UP000694864"/>
    </source>
</evidence>
<reference evidence="6" key="1">
    <citation type="journal article" date="1997" name="Nucleic Acids Res.">
        <title>tRNAscan-SE: a program for improved detection of transfer RNA genes in genomic sequence.</title>
        <authorList>
            <person name="Lowe T.M."/>
            <person name="Eddy S.R."/>
        </authorList>
    </citation>
    <scope>NUCLEOTIDE SEQUENCE [LARGE SCALE GENOMIC DNA]</scope>
    <source>
        <strain evidence="6">r\DH55</strain>
    </source>
</reference>
<dbReference type="Proteomes" id="UP000694864">
    <property type="component" value="Chromosome 3"/>
</dbReference>
<reference evidence="6" key="2">
    <citation type="journal article" date="2014" name="Nat. Commun.">
        <title>The emerging biofuel crop Camelina sativa retains a highly undifferentiated hexaploid genome structure.</title>
        <authorList>
            <person name="Kagale S."/>
            <person name="Koh C."/>
            <person name="Nixon J."/>
            <person name="Bollina V."/>
            <person name="Clarke W.E."/>
            <person name="Tuteja R."/>
            <person name="Spillane C."/>
            <person name="Robinson S.J."/>
            <person name="Links M.G."/>
            <person name="Clarke C."/>
            <person name="Higgins E.E."/>
            <person name="Huebert T."/>
            <person name="Sharpe A.G."/>
            <person name="Parkin I.A."/>
        </authorList>
    </citation>
    <scope>NUCLEOTIDE SEQUENCE [LARGE SCALE GENOMIC DNA]</scope>
    <source>
        <strain evidence="6">r\DH55</strain>
    </source>
</reference>
<accession>A0ABM0Y5Z0</accession>
<dbReference type="GeneID" id="104773168"/>
<gene>
    <name evidence="7" type="primary">LOC104773168</name>
    <name evidence="8" type="synonym">LOC104778766</name>
</gene>
<protein>
    <recommendedName>
        <fullName evidence="2">UTP--glucose-1-phosphate uridylyltransferase</fullName>
        <ecNumber evidence="2">2.7.7.9</ecNumber>
    </recommendedName>
</protein>
<dbReference type="Pfam" id="PF01704">
    <property type="entry name" value="UDPGP"/>
    <property type="match status" value="1"/>
</dbReference>
<evidence type="ECO:0000313" key="7">
    <source>
        <dbReference type="RefSeq" id="XP_010496050.1"/>
    </source>
</evidence>